<dbReference type="Pfam" id="PF08284">
    <property type="entry name" value="RVP_2"/>
    <property type="match status" value="1"/>
</dbReference>
<dbReference type="SUPFAM" id="SSF50630">
    <property type="entry name" value="Acid proteases"/>
    <property type="match status" value="1"/>
</dbReference>
<dbReference type="Gene3D" id="4.10.60.10">
    <property type="entry name" value="Zinc finger, CCHC-type"/>
    <property type="match status" value="1"/>
</dbReference>
<keyword evidence="2" id="KW-1185">Reference proteome</keyword>
<dbReference type="InterPro" id="IPR001969">
    <property type="entry name" value="Aspartic_peptidase_AS"/>
</dbReference>
<dbReference type="InterPro" id="IPR021109">
    <property type="entry name" value="Peptidase_aspartic_dom_sf"/>
</dbReference>
<accession>A0ABQ4Y5K8</accession>
<name>A0ABQ4Y5K8_9ASTR</name>
<evidence type="ECO:0000313" key="2">
    <source>
        <dbReference type="Proteomes" id="UP001151760"/>
    </source>
</evidence>
<evidence type="ECO:0000313" key="1">
    <source>
        <dbReference type="EMBL" id="GJS72282.1"/>
    </source>
</evidence>
<organism evidence="1 2">
    <name type="scientific">Tanacetum coccineum</name>
    <dbReference type="NCBI Taxonomy" id="301880"/>
    <lineage>
        <taxon>Eukaryota</taxon>
        <taxon>Viridiplantae</taxon>
        <taxon>Streptophyta</taxon>
        <taxon>Embryophyta</taxon>
        <taxon>Tracheophyta</taxon>
        <taxon>Spermatophyta</taxon>
        <taxon>Magnoliopsida</taxon>
        <taxon>eudicotyledons</taxon>
        <taxon>Gunneridae</taxon>
        <taxon>Pentapetalae</taxon>
        <taxon>asterids</taxon>
        <taxon>campanulids</taxon>
        <taxon>Asterales</taxon>
        <taxon>Asteraceae</taxon>
        <taxon>Asteroideae</taxon>
        <taxon>Anthemideae</taxon>
        <taxon>Anthemidinae</taxon>
        <taxon>Tanacetum</taxon>
    </lineage>
</organism>
<reference evidence="1" key="2">
    <citation type="submission" date="2022-01" db="EMBL/GenBank/DDBJ databases">
        <authorList>
            <person name="Yamashiro T."/>
            <person name="Shiraishi A."/>
            <person name="Satake H."/>
            <person name="Nakayama K."/>
        </authorList>
    </citation>
    <scope>NUCLEOTIDE SEQUENCE</scope>
</reference>
<dbReference type="EMBL" id="BQNB010010068">
    <property type="protein sequence ID" value="GJS72282.1"/>
    <property type="molecule type" value="Genomic_DNA"/>
</dbReference>
<reference evidence="1" key="1">
    <citation type="journal article" date="2022" name="Int. J. Mol. Sci.">
        <title>Draft Genome of Tanacetum Coccineum: Genomic Comparison of Closely Related Tanacetum-Family Plants.</title>
        <authorList>
            <person name="Yamashiro T."/>
            <person name="Shiraishi A."/>
            <person name="Nakayama K."/>
            <person name="Satake H."/>
        </authorList>
    </citation>
    <scope>NUCLEOTIDE SEQUENCE</scope>
</reference>
<dbReference type="CDD" id="cd00303">
    <property type="entry name" value="retropepsin_like"/>
    <property type="match status" value="1"/>
</dbReference>
<protein>
    <submittedName>
        <fullName evidence="1">Retrotransposon protein, putative, ty3-gypsy subclass</fullName>
    </submittedName>
</protein>
<dbReference type="PANTHER" id="PTHR15503">
    <property type="entry name" value="LDOC1 RELATED"/>
    <property type="match status" value="1"/>
</dbReference>
<gene>
    <name evidence="1" type="ORF">Tco_0705123</name>
</gene>
<sequence>MLHINSKQTDQPAQTTVVTDYASSPPCDKCGKLHPGKACHRVTGACLTCGSTGHMARDFPKNGGNGGKGIGNDNQPAAKGRVFSLTKDQEANSSGTVSGTLFLNGRAIFVLFDTGATHSVVSVSFAKHISISPTLLNYTLSISTPMKCLVIIDHEYQNCPLRFDDKIRSANLVVGKKEIMKDIIRAKRITSGWSWLMIGDFNVTLKNEEHSNGGSRVTNDMQDFFNCVNEAEVEDLSGTGVFFYRV</sequence>
<comment type="caution">
    <text evidence="1">The sequence shown here is derived from an EMBL/GenBank/DDBJ whole genome shotgun (WGS) entry which is preliminary data.</text>
</comment>
<dbReference type="Proteomes" id="UP001151760">
    <property type="component" value="Unassembled WGS sequence"/>
</dbReference>
<dbReference type="PROSITE" id="PS00141">
    <property type="entry name" value="ASP_PROTEASE"/>
    <property type="match status" value="1"/>
</dbReference>
<dbReference type="Gene3D" id="2.40.70.10">
    <property type="entry name" value="Acid Proteases"/>
    <property type="match status" value="1"/>
</dbReference>
<proteinExistence type="predicted"/>
<dbReference type="InterPro" id="IPR032567">
    <property type="entry name" value="RTL1-rel"/>
</dbReference>
<dbReference type="PANTHER" id="PTHR15503:SF42">
    <property type="entry name" value="ZINC FINGER, CCHC-TYPE, RETROTRANSPOSON GAG DOMAIN, ASPARTIC PEPTIDASE DOMAIN PROTEIN-RELATED"/>
    <property type="match status" value="1"/>
</dbReference>